<evidence type="ECO:0000313" key="4">
    <source>
        <dbReference type="EMBL" id="SVC47117.1"/>
    </source>
</evidence>
<evidence type="ECO:0000256" key="2">
    <source>
        <dbReference type="ARBA" id="ARBA00022989"/>
    </source>
</evidence>
<sequence>MPTLRQTAILAACLLGASVGYANNAPVFGGGAVASASVDENNATSYDFSATDADADTLVYSIGGDDASRFVINAVTGELSFSQAFDFDNPTDTGQDNVYDVTVTVTDGTETVTQAFGLTVTDLNETPVFTSGSGATGAFAVEENVTAIGSVTAHDDENATLVFTIAGGADQAKFSLNTLSGALSFVTGKDFDNPT</sequence>
<keyword evidence="1" id="KW-0812">Transmembrane</keyword>
<dbReference type="Gene3D" id="2.60.40.60">
    <property type="entry name" value="Cadherins"/>
    <property type="match status" value="2"/>
</dbReference>
<reference evidence="4" key="1">
    <citation type="submission" date="2018-05" db="EMBL/GenBank/DDBJ databases">
        <authorList>
            <person name="Lanie J.A."/>
            <person name="Ng W.-L."/>
            <person name="Kazmierczak K.M."/>
            <person name="Andrzejewski T.M."/>
            <person name="Davidsen T.M."/>
            <person name="Wayne K.J."/>
            <person name="Tettelin H."/>
            <person name="Glass J.I."/>
            <person name="Rusch D."/>
            <person name="Podicherti R."/>
            <person name="Tsui H.-C.T."/>
            <person name="Winkler M.E."/>
        </authorList>
    </citation>
    <scope>NUCLEOTIDE SEQUENCE</scope>
</reference>
<organism evidence="4">
    <name type="scientific">marine metagenome</name>
    <dbReference type="NCBI Taxonomy" id="408172"/>
    <lineage>
        <taxon>unclassified sequences</taxon>
        <taxon>metagenomes</taxon>
        <taxon>ecological metagenomes</taxon>
    </lineage>
</organism>
<evidence type="ECO:0000256" key="1">
    <source>
        <dbReference type="ARBA" id="ARBA00022692"/>
    </source>
</evidence>
<feature type="domain" description="Cadherin" evidence="3">
    <location>
        <begin position="30"/>
        <end position="129"/>
    </location>
</feature>
<accession>A0A382MH83</accession>
<proteinExistence type="predicted"/>
<feature type="non-terminal residue" evidence="4">
    <location>
        <position position="195"/>
    </location>
</feature>
<name>A0A382MH83_9ZZZZ</name>
<dbReference type="PANTHER" id="PTHR24026:SF126">
    <property type="entry name" value="PROTOCADHERIN FAT 4"/>
    <property type="match status" value="1"/>
</dbReference>
<dbReference type="GO" id="GO:0007156">
    <property type="term" value="P:homophilic cell adhesion via plasma membrane adhesion molecules"/>
    <property type="evidence" value="ECO:0007669"/>
    <property type="project" value="InterPro"/>
</dbReference>
<evidence type="ECO:0000259" key="3">
    <source>
        <dbReference type="PROSITE" id="PS50268"/>
    </source>
</evidence>
<dbReference type="EMBL" id="UINC01093030">
    <property type="protein sequence ID" value="SVC47117.1"/>
    <property type="molecule type" value="Genomic_DNA"/>
</dbReference>
<protein>
    <recommendedName>
        <fullName evidence="3">Cadherin domain-containing protein</fullName>
    </recommendedName>
</protein>
<gene>
    <name evidence="4" type="ORF">METZ01_LOCUS299971</name>
</gene>
<dbReference type="PANTHER" id="PTHR24026">
    <property type="entry name" value="FAT ATYPICAL CADHERIN-RELATED"/>
    <property type="match status" value="1"/>
</dbReference>
<dbReference type="AlphaFoldDB" id="A0A382MH83"/>
<dbReference type="SMART" id="SM00112">
    <property type="entry name" value="CA"/>
    <property type="match status" value="1"/>
</dbReference>
<keyword evidence="2" id="KW-1133">Transmembrane helix</keyword>
<dbReference type="GO" id="GO:0005886">
    <property type="term" value="C:plasma membrane"/>
    <property type="evidence" value="ECO:0007669"/>
    <property type="project" value="UniProtKB-SubCell"/>
</dbReference>
<keyword evidence="2" id="KW-0472">Membrane</keyword>
<dbReference type="InterPro" id="IPR015919">
    <property type="entry name" value="Cadherin-like_sf"/>
</dbReference>
<dbReference type="PROSITE" id="PS50268">
    <property type="entry name" value="CADHERIN_2"/>
    <property type="match status" value="1"/>
</dbReference>
<dbReference type="InterPro" id="IPR002126">
    <property type="entry name" value="Cadherin-like_dom"/>
</dbReference>
<dbReference type="SUPFAM" id="SSF49313">
    <property type="entry name" value="Cadherin-like"/>
    <property type="match status" value="1"/>
</dbReference>
<dbReference type="CDD" id="cd11304">
    <property type="entry name" value="Cadherin_repeat"/>
    <property type="match status" value="1"/>
</dbReference>
<dbReference type="GO" id="GO:0005509">
    <property type="term" value="F:calcium ion binding"/>
    <property type="evidence" value="ECO:0007669"/>
    <property type="project" value="InterPro"/>
</dbReference>